<keyword evidence="5" id="KW-1003">Cell membrane</keyword>
<sequence>MIGRWIFIRDARLSRTTKIVLALMALIALLVMFPLRVALDAANGEGSLAAREVAGTVWDGQVGDMQAASLPLGNLNVALRPLPLFTGTAEFALNRPAMPGQSQFHAYARGGEEWAALRDANGELPLSGAMSPLPVRSLTFADFAVELREGRCVAASGTLGLTIPALGPTLPAETIMSGPARCEGDALFVPMKGPSGTENLGFWLEPNGKWRADLVLTGLPVEVSAPLLDMGFTGRPNGIGLSANGSL</sequence>
<keyword evidence="7" id="KW-0812">Transmembrane</keyword>
<comment type="caution">
    <text evidence="11">The sequence shown here is derived from an EMBL/GenBank/DDBJ whole genome shotgun (WGS) entry which is preliminary data.</text>
</comment>
<evidence type="ECO:0000256" key="7">
    <source>
        <dbReference type="ARBA" id="ARBA00022692"/>
    </source>
</evidence>
<keyword evidence="9" id="KW-0472">Membrane</keyword>
<dbReference type="RefSeq" id="WP_066765164.1">
    <property type="nucleotide sequence ID" value="NZ_BMIO01000001.1"/>
</dbReference>
<comment type="subcellular location">
    <subcellularLocation>
        <location evidence="1">Cell inner membrane</location>
    </subcellularLocation>
</comment>
<reference evidence="11 12" key="1">
    <citation type="journal article" date="2014" name="Int. J. Syst. Evol. Microbiol.">
        <title>Complete genome sequence of Corynebacterium casei LMG S-19264T (=DSM 44701T), isolated from a smear-ripened cheese.</title>
        <authorList>
            <consortium name="US DOE Joint Genome Institute (JGI-PGF)"/>
            <person name="Walter F."/>
            <person name="Albersmeier A."/>
            <person name="Kalinowski J."/>
            <person name="Ruckert C."/>
        </authorList>
    </citation>
    <scope>NUCLEOTIDE SEQUENCE [LARGE SCALE GENOMIC DNA]</scope>
    <source>
        <strain evidence="11 12">CGMCC 1.15358</strain>
    </source>
</reference>
<evidence type="ECO:0000256" key="9">
    <source>
        <dbReference type="ARBA" id="ARBA00023136"/>
    </source>
</evidence>
<evidence type="ECO:0000256" key="4">
    <source>
        <dbReference type="ARBA" id="ARBA00022448"/>
    </source>
</evidence>
<accession>A0A916Y8L1</accession>
<evidence type="ECO:0000256" key="3">
    <source>
        <dbReference type="ARBA" id="ARBA00021563"/>
    </source>
</evidence>
<evidence type="ECO:0000313" key="12">
    <source>
        <dbReference type="Proteomes" id="UP000598997"/>
    </source>
</evidence>
<dbReference type="Pfam" id="PF01203">
    <property type="entry name" value="T2SSN"/>
    <property type="match status" value="1"/>
</dbReference>
<evidence type="ECO:0000256" key="6">
    <source>
        <dbReference type="ARBA" id="ARBA00022519"/>
    </source>
</evidence>
<dbReference type="GO" id="GO:0005886">
    <property type="term" value="C:plasma membrane"/>
    <property type="evidence" value="ECO:0007669"/>
    <property type="project" value="UniProtKB-SubCell"/>
</dbReference>
<evidence type="ECO:0000256" key="8">
    <source>
        <dbReference type="ARBA" id="ARBA00022927"/>
    </source>
</evidence>
<protein>
    <recommendedName>
        <fullName evidence="3">Type II secretion system protein N</fullName>
    </recommendedName>
    <alternativeName>
        <fullName evidence="10">General secretion pathway protein N</fullName>
    </alternativeName>
</protein>
<proteinExistence type="inferred from homology"/>
<name>A0A916Y8L1_9SPHN</name>
<keyword evidence="6" id="KW-0997">Cell inner membrane</keyword>
<keyword evidence="8" id="KW-0653">Protein transport</keyword>
<dbReference type="GO" id="GO:0015627">
    <property type="term" value="C:type II protein secretion system complex"/>
    <property type="evidence" value="ECO:0007669"/>
    <property type="project" value="InterPro"/>
</dbReference>
<dbReference type="OrthoDB" id="7477467at2"/>
<dbReference type="GO" id="GO:0015628">
    <property type="term" value="P:protein secretion by the type II secretion system"/>
    <property type="evidence" value="ECO:0007669"/>
    <property type="project" value="InterPro"/>
</dbReference>
<evidence type="ECO:0000256" key="1">
    <source>
        <dbReference type="ARBA" id="ARBA00004533"/>
    </source>
</evidence>
<comment type="similarity">
    <text evidence="2">Belongs to the GSP N family.</text>
</comment>
<dbReference type="InterPro" id="IPR022792">
    <property type="entry name" value="T2SS_protein-GspN"/>
</dbReference>
<evidence type="ECO:0000256" key="5">
    <source>
        <dbReference type="ARBA" id="ARBA00022475"/>
    </source>
</evidence>
<dbReference type="Proteomes" id="UP000598997">
    <property type="component" value="Unassembled WGS sequence"/>
</dbReference>
<evidence type="ECO:0000256" key="10">
    <source>
        <dbReference type="ARBA" id="ARBA00030772"/>
    </source>
</evidence>
<evidence type="ECO:0000313" key="11">
    <source>
        <dbReference type="EMBL" id="GGD34198.1"/>
    </source>
</evidence>
<gene>
    <name evidence="11" type="ORF">GCM10010989_05490</name>
</gene>
<organism evidence="11 12">
    <name type="scientific">Croceicoccus pelagius</name>
    <dbReference type="NCBI Taxonomy" id="1703341"/>
    <lineage>
        <taxon>Bacteria</taxon>
        <taxon>Pseudomonadati</taxon>
        <taxon>Pseudomonadota</taxon>
        <taxon>Alphaproteobacteria</taxon>
        <taxon>Sphingomonadales</taxon>
        <taxon>Erythrobacteraceae</taxon>
        <taxon>Croceicoccus</taxon>
    </lineage>
</organism>
<dbReference type="EMBL" id="BMIO01000001">
    <property type="protein sequence ID" value="GGD34198.1"/>
    <property type="molecule type" value="Genomic_DNA"/>
</dbReference>
<keyword evidence="4" id="KW-0813">Transport</keyword>
<evidence type="ECO:0000256" key="2">
    <source>
        <dbReference type="ARBA" id="ARBA00007208"/>
    </source>
</evidence>
<dbReference type="AlphaFoldDB" id="A0A916Y8L1"/>
<keyword evidence="12" id="KW-1185">Reference proteome</keyword>